<feature type="region of interest" description="Disordered" evidence="9">
    <location>
        <begin position="113"/>
        <end position="137"/>
    </location>
</feature>
<keyword evidence="12" id="KW-1185">Reference proteome</keyword>
<dbReference type="FunFam" id="3.30.800.10:FF:000007">
    <property type="entry name" value="Putative 1-phosphatidylinositol-4-phosphate 5-kinase/ zinc ion binding family"/>
    <property type="match status" value="1"/>
</dbReference>
<keyword evidence="2 8" id="KW-0808">Transferase</keyword>
<dbReference type="GO" id="GO:0005524">
    <property type="term" value="F:ATP binding"/>
    <property type="evidence" value="ECO:0007669"/>
    <property type="project" value="UniProtKB-UniRule"/>
</dbReference>
<dbReference type="PANTHER" id="PTHR45748">
    <property type="entry name" value="1-PHOSPHATIDYLINOSITOL 3-PHOSPHATE 5-KINASE-RELATED"/>
    <property type="match status" value="1"/>
</dbReference>
<comment type="subunit">
    <text evidence="6">Component of the PI(3,5)P2 regulatory complex at least composed of ATG18, SAC/FIG4, FAB1 and VAC14.</text>
</comment>
<evidence type="ECO:0000256" key="5">
    <source>
        <dbReference type="ARBA" id="ARBA00022840"/>
    </source>
</evidence>
<dbReference type="FunFam" id="3.50.7.10:FF:000007">
    <property type="entry name" value="1-phosphatidylinositol 3-phosphate 5-kinase isoform X1"/>
    <property type="match status" value="1"/>
</dbReference>
<evidence type="ECO:0000256" key="8">
    <source>
        <dbReference type="PROSITE-ProRule" id="PRU00781"/>
    </source>
</evidence>
<reference evidence="11 12" key="1">
    <citation type="journal article" date="2020" name="Mol. Biol. Evol.">
        <title>Distinct Expression and Methylation Patterns for Genes with Different Fates following a Single Whole-Genome Duplication in Flowering Plants.</title>
        <authorList>
            <person name="Shi T."/>
            <person name="Rahmani R.S."/>
            <person name="Gugger P.F."/>
            <person name="Wang M."/>
            <person name="Li H."/>
            <person name="Zhang Y."/>
            <person name="Li Z."/>
            <person name="Wang Q."/>
            <person name="Van de Peer Y."/>
            <person name="Marchal K."/>
            <person name="Chen J."/>
        </authorList>
    </citation>
    <scope>NUCLEOTIDE SEQUENCE [LARGE SCALE GENOMIC DNA]</scope>
    <source>
        <tissue evidence="11">Leaf</tissue>
    </source>
</reference>
<dbReference type="Gene3D" id="3.30.800.10">
    <property type="entry name" value="Phosphatidylinositol Phosphate Kinase II Beta"/>
    <property type="match status" value="1"/>
</dbReference>
<dbReference type="SMART" id="SM00330">
    <property type="entry name" value="PIPKc"/>
    <property type="match status" value="1"/>
</dbReference>
<gene>
    <name evidence="11" type="ORF">HUJ06_025871</name>
</gene>
<dbReference type="CDD" id="cd17300">
    <property type="entry name" value="PIPKc_PIKfyve"/>
    <property type="match status" value="1"/>
</dbReference>
<feature type="domain" description="PIPK" evidence="10">
    <location>
        <begin position="1399"/>
        <end position="1716"/>
    </location>
</feature>
<evidence type="ECO:0000256" key="6">
    <source>
        <dbReference type="ARBA" id="ARBA00023464"/>
    </source>
</evidence>
<accession>A0A822XVQ4</accession>
<evidence type="ECO:0000259" key="10">
    <source>
        <dbReference type="PROSITE" id="PS51455"/>
    </source>
</evidence>
<name>A0A822XVQ4_NELNU</name>
<dbReference type="SUPFAM" id="SSF52029">
    <property type="entry name" value="GroEL apical domain-like"/>
    <property type="match status" value="1"/>
</dbReference>
<dbReference type="InterPro" id="IPR044769">
    <property type="entry name" value="PIKfyve_PIPKc"/>
</dbReference>
<proteinExistence type="predicted"/>
<dbReference type="Gene3D" id="3.30.810.10">
    <property type="entry name" value="2-Layer Sandwich"/>
    <property type="match status" value="1"/>
</dbReference>
<dbReference type="InterPro" id="IPR027483">
    <property type="entry name" value="PInositol-4-P-4/5-kinase_C_sf"/>
</dbReference>
<dbReference type="Gene3D" id="3.50.7.10">
    <property type="entry name" value="GroEL"/>
    <property type="match status" value="1"/>
</dbReference>
<evidence type="ECO:0000256" key="7">
    <source>
        <dbReference type="ARBA" id="ARBA00077223"/>
    </source>
</evidence>
<sequence length="1748" mass="195374">MYSICNVCDAPLTELDNGEESKKRQNMFKLDGRDPTQACKFCGMMKEQESTVHNDVSPYAAQLISPSISLTGDFSIDIDIPGRVEGDEGALNSSQLLPDDGVLIDIPIIEAGDDEGAKAGGESSNQSFTASRETAELSQSFDFETDVQLWVPPEPDDLEDDVEDRVAPNDECGDGTKWGQPSSLSSFHEEGSGIYKFKEERKKVRLEKAMQEVMNGKFKVLVSQLLMLKGIFLSEETGESWVDIVTSLSWEAALIVKPDAFEGKTMDLEGYFKVKCIATGSRNQSQVIKGLVFKKNSAHKHMHTKYKNPRLLLLQGMLGQCSSRLSSFDSMDQEKDNMKTIIEMIETCHPNVVLVEKTVSHDVQESLLTKGITLVFDMKLHRLEQIARCTGSKIVSSADSLVNQEMKQCDSFHFEKFIEEHGGYVEGGKRPSKTLMFLEGCPRPLGCTILLKGAPSDELKKIKCVVQYAVLVAYHTILETSFLVDQRAMFSSVRCSRIANGFLSDQKIPFVGSSGAFLHPNGSWVDSPALSCTTTEIPISDGFREKSVNEGMSPNSVLGLDGNSTLLRSYPNVHSLGNDISESAFISHNMPDNESCHLSEALYDPIIPTVHSGQLLSSLSASVKILVDSFPLVSSTTYHSISTCLGFKERELENKKSAVFPVTTSPEALDICQTEIENVVEEMRSHIGKQAEPLSACPEIPLDTVKVDIDNEDQMEHNNGISSALDTQAILFLMCSRNILRGTICEQNRLSRINYYRNSDVPLGWFLCENLLNQRHRCSKCSEPPESHIYHYAHHNGRLTIRVKQLPKELHLPGEAEGKLWMWTSCLKCKPENGILKSTRRVVISTVSLGLSFGKFLELSFSNHYTSCRLSNCTHSLFGDSLFFYGLGPTVAMFRYSPVDIYTVSMPPQILEFNNPIGQEWFKKEAEDVLTEGLLLFMEVNNSLWKIGSGFSSSLSNVPLGLGGPVRKLSEVEEMLRQEKSDFEALIQKALDKNGHLEQSVHKLLNLNGLRWELCLELYVWDRRLHSLMFSDSRIINNGCSNKEVYDEQLVLQKSGISAGRTKERKNTLPSCEGISDDASIICNDPHDVETTLSSINYHNSGNSGFILETEPKVKLEETSIADEINITEVKASEPMHEDFLSGSGQSNTLVNSSFHADTNEGQTVGHLSPVQFSSNECASTASRMLDNFVLGQGCYKGPSCSSILPLDGDNCQGNYVPISEHLQGYGTNTVTTDSLRHTDSIISVDLDGSTLDEMDMNSGSKDLDPGAYTNSIFSNSADSEDWVWNSFAEIRKAYRKELRRGCSQKFRFINNYTPEFLTSLTQLIMNDGSRLHVPVGPDDNVVSVFEGEFSSIIACALALLHDQHRSTKTWEGRAETGKTIESLQNLSSDVSLTSPYWSSTSYLDSNRLHLTESVSMEELQASSSDGLNPLDPLMFSRSLHVEISLGVGKFAKKGKYSVVCLYYKEFHALRRQCCPCELDYIASLSHCQNWDAKGGKSKSFFAKTLDDRFIIKEIKKTEFDSFLKFAPDYFKHINQSFNSGSQTCLAKILGLYQVIIRQSKSGKEFKHELMVMENLTFGRNIARLYDLKGALHSRYISAADASNNVLLDQNFIDDMHVSPLFVSSKTKHLLQRAVWNDTSFLTSINVMDYSLLVGVDTQRHELVCGIIDYLRQYTWDKHLETWVKASLVLPKNVSPTVISPKEYKKRFRKFMSMHFLSVPECWNPQIPLGFCKFCYNKSDDSSQLKDT</sequence>
<dbReference type="Pfam" id="PF01504">
    <property type="entry name" value="PIP5K"/>
    <property type="match status" value="2"/>
</dbReference>
<dbReference type="CDD" id="cd03334">
    <property type="entry name" value="Fab1_TCP"/>
    <property type="match status" value="1"/>
</dbReference>
<dbReference type="Proteomes" id="UP000607653">
    <property type="component" value="Unassembled WGS sequence"/>
</dbReference>
<organism evidence="11 12">
    <name type="scientific">Nelumbo nucifera</name>
    <name type="common">Sacred lotus</name>
    <dbReference type="NCBI Taxonomy" id="4432"/>
    <lineage>
        <taxon>Eukaryota</taxon>
        <taxon>Viridiplantae</taxon>
        <taxon>Streptophyta</taxon>
        <taxon>Embryophyta</taxon>
        <taxon>Tracheophyta</taxon>
        <taxon>Spermatophyta</taxon>
        <taxon>Magnoliopsida</taxon>
        <taxon>Proteales</taxon>
        <taxon>Nelumbonaceae</taxon>
        <taxon>Nelumbo</taxon>
    </lineage>
</organism>
<evidence type="ECO:0000256" key="2">
    <source>
        <dbReference type="ARBA" id="ARBA00022679"/>
    </source>
</evidence>
<dbReference type="InterPro" id="IPR027409">
    <property type="entry name" value="GroEL-like_apical_dom_sf"/>
</dbReference>
<dbReference type="PANTHER" id="PTHR45748:SF4">
    <property type="entry name" value="1-PHOSPHATIDYLINOSITOL-3-PHOSPHATE 5-KINASE FAB1D-RELATED"/>
    <property type="match status" value="1"/>
</dbReference>
<dbReference type="InterPro" id="IPR027484">
    <property type="entry name" value="PInositol-4-P-5-kinase_N"/>
</dbReference>
<evidence type="ECO:0000256" key="4">
    <source>
        <dbReference type="ARBA" id="ARBA00022777"/>
    </source>
</evidence>
<protein>
    <recommendedName>
        <fullName evidence="1">1-phosphatidylinositol-3-phosphate 5-kinase</fullName>
        <ecNumber evidence="1">2.7.1.150</ecNumber>
    </recommendedName>
    <alternativeName>
        <fullName evidence="7">Phosphatidylinositol 3-phosphate 5-kinase type III</fullName>
    </alternativeName>
</protein>
<dbReference type="PROSITE" id="PS51455">
    <property type="entry name" value="PIPK"/>
    <property type="match status" value="1"/>
</dbReference>
<dbReference type="InterPro" id="IPR002498">
    <property type="entry name" value="PInositol-4-P-4/5-kinase_core"/>
</dbReference>
<dbReference type="GO" id="GO:0046488">
    <property type="term" value="P:phosphatidylinositol metabolic process"/>
    <property type="evidence" value="ECO:0007669"/>
    <property type="project" value="UniProtKB-UniRule"/>
</dbReference>
<evidence type="ECO:0000256" key="3">
    <source>
        <dbReference type="ARBA" id="ARBA00022741"/>
    </source>
</evidence>
<evidence type="ECO:0000256" key="9">
    <source>
        <dbReference type="SAM" id="MobiDB-lite"/>
    </source>
</evidence>
<dbReference type="FunFam" id="3.30.810.10:FF:000001">
    <property type="entry name" value="1-phosphatidylinositol 3-phosphate 5-kinase FAB1"/>
    <property type="match status" value="1"/>
</dbReference>
<dbReference type="GO" id="GO:0000285">
    <property type="term" value="F:1-phosphatidylinositol-3-phosphate 5-kinase activity"/>
    <property type="evidence" value="ECO:0007669"/>
    <property type="project" value="UniProtKB-EC"/>
</dbReference>
<dbReference type="Pfam" id="PF00118">
    <property type="entry name" value="Cpn60_TCP1"/>
    <property type="match status" value="1"/>
</dbReference>
<dbReference type="SUPFAM" id="SSF56104">
    <property type="entry name" value="SAICAR synthase-like"/>
    <property type="match status" value="1"/>
</dbReference>
<keyword evidence="4 8" id="KW-0418">Kinase</keyword>
<dbReference type="InterPro" id="IPR002423">
    <property type="entry name" value="Cpn60/GroEL/TCP-1"/>
</dbReference>
<comment type="caution">
    <text evidence="11">The sequence shown here is derived from an EMBL/GenBank/DDBJ whole genome shotgun (WGS) entry which is preliminary data.</text>
</comment>
<keyword evidence="5 8" id="KW-0067">ATP-binding</keyword>
<evidence type="ECO:0000256" key="1">
    <source>
        <dbReference type="ARBA" id="ARBA00012009"/>
    </source>
</evidence>
<evidence type="ECO:0000313" key="11">
    <source>
        <dbReference type="EMBL" id="DAD24407.1"/>
    </source>
</evidence>
<dbReference type="EMBL" id="DUZY01000001">
    <property type="protein sequence ID" value="DAD24407.1"/>
    <property type="molecule type" value="Genomic_DNA"/>
</dbReference>
<evidence type="ECO:0000313" key="12">
    <source>
        <dbReference type="Proteomes" id="UP000607653"/>
    </source>
</evidence>
<feature type="compositionally biased region" description="Polar residues" evidence="9">
    <location>
        <begin position="123"/>
        <end position="137"/>
    </location>
</feature>
<dbReference type="EC" id="2.7.1.150" evidence="1"/>
<keyword evidence="3 8" id="KW-0547">Nucleotide-binding</keyword>